<dbReference type="InterPro" id="IPR000182">
    <property type="entry name" value="GNAT_dom"/>
</dbReference>
<dbReference type="PANTHER" id="PTHR43420">
    <property type="entry name" value="ACETYLTRANSFERASE"/>
    <property type="match status" value="1"/>
</dbReference>
<evidence type="ECO:0000256" key="1">
    <source>
        <dbReference type="ARBA" id="ARBA00022679"/>
    </source>
</evidence>
<dbReference type="InterPro" id="IPR016181">
    <property type="entry name" value="Acyl_CoA_acyltransferase"/>
</dbReference>
<evidence type="ECO:0000313" key="5">
    <source>
        <dbReference type="Proteomes" id="UP000245410"/>
    </source>
</evidence>
<dbReference type="Proteomes" id="UP000245410">
    <property type="component" value="Unassembled WGS sequence"/>
</dbReference>
<protein>
    <submittedName>
        <fullName evidence="4">GNAT family N-acetyltransferase</fullName>
    </submittedName>
</protein>
<dbReference type="SUPFAM" id="SSF55729">
    <property type="entry name" value="Acyl-CoA N-acyltransferases (Nat)"/>
    <property type="match status" value="1"/>
</dbReference>
<dbReference type="CDD" id="cd04301">
    <property type="entry name" value="NAT_SF"/>
    <property type="match status" value="1"/>
</dbReference>
<dbReference type="AlphaFoldDB" id="A0A317CVV0"/>
<proteinExistence type="predicted"/>
<dbReference type="InterPro" id="IPR056935">
    <property type="entry name" value="Rv0428c-like_C"/>
</dbReference>
<name>A0A317CVV0_9ACTN</name>
<sequence length="258" mass="27455">MSALGAESGPETVRGLQERAARALPASTVEHSDGWWLRHAPGCAWWVETVLPHGDGGRAALACRVTGAEKFYADRGATARFQITPGACPPGLDALLAERGYRAESPMSLQTASAVRVLCDAPANSLRVRLDDQPTSGWFDVWSAVHGRGGTSAPEWDMLRRVNAPSAYASAMIGGAVVAVGRAVVDTGWVGLFGMATAPRARGRGAARSVLAAFAEWAGGHHADTMYLQVEQDNVPAQRLYRRAGFGELAGYHYRGVR</sequence>
<dbReference type="EMBL" id="QGKR01000248">
    <property type="protein sequence ID" value="PWR06539.1"/>
    <property type="molecule type" value="Genomic_DNA"/>
</dbReference>
<evidence type="ECO:0000313" key="4">
    <source>
        <dbReference type="EMBL" id="PWR06539.1"/>
    </source>
</evidence>
<dbReference type="Gene3D" id="3.40.630.30">
    <property type="match status" value="1"/>
</dbReference>
<gene>
    <name evidence="4" type="ORF">DKT68_22085</name>
</gene>
<evidence type="ECO:0000256" key="2">
    <source>
        <dbReference type="ARBA" id="ARBA00023315"/>
    </source>
</evidence>
<dbReference type="GO" id="GO:0016747">
    <property type="term" value="F:acyltransferase activity, transferring groups other than amino-acyl groups"/>
    <property type="evidence" value="ECO:0007669"/>
    <property type="project" value="InterPro"/>
</dbReference>
<dbReference type="OrthoDB" id="5243104at2"/>
<feature type="domain" description="N-acetyltransferase" evidence="3">
    <location>
        <begin position="126"/>
        <end position="258"/>
    </location>
</feature>
<dbReference type="InterPro" id="IPR050680">
    <property type="entry name" value="YpeA/RimI_acetyltransf"/>
</dbReference>
<keyword evidence="5" id="KW-1185">Reference proteome</keyword>
<organism evidence="4 5">
    <name type="scientific">Micromonospora acroterricola</name>
    <dbReference type="NCBI Taxonomy" id="2202421"/>
    <lineage>
        <taxon>Bacteria</taxon>
        <taxon>Bacillati</taxon>
        <taxon>Actinomycetota</taxon>
        <taxon>Actinomycetes</taxon>
        <taxon>Micromonosporales</taxon>
        <taxon>Micromonosporaceae</taxon>
        <taxon>Micromonospora</taxon>
    </lineage>
</organism>
<dbReference type="Pfam" id="PF24553">
    <property type="entry name" value="Rv0428c_C"/>
    <property type="match status" value="1"/>
</dbReference>
<reference evidence="4 5" key="1">
    <citation type="submission" date="2018-05" db="EMBL/GenBank/DDBJ databases">
        <title>Micromonospora atacamensis sp. nov., a novel actinobacteria isolated from high altitude Atacama Desert soil.</title>
        <authorList>
            <person name="Carro L."/>
            <person name="Golinska P."/>
            <person name="Klenk H.-P."/>
            <person name="Goodfellow M."/>
        </authorList>
    </citation>
    <scope>NUCLEOTIDE SEQUENCE [LARGE SCALE GENOMIC DNA]</scope>
    <source>
        <strain evidence="4 5">5R2A7</strain>
    </source>
</reference>
<keyword evidence="1 4" id="KW-0808">Transferase</keyword>
<dbReference type="PROSITE" id="PS51186">
    <property type="entry name" value="GNAT"/>
    <property type="match status" value="1"/>
</dbReference>
<keyword evidence="2" id="KW-0012">Acyltransferase</keyword>
<accession>A0A317CVV0</accession>
<evidence type="ECO:0000259" key="3">
    <source>
        <dbReference type="PROSITE" id="PS51186"/>
    </source>
</evidence>
<comment type="caution">
    <text evidence="4">The sequence shown here is derived from an EMBL/GenBank/DDBJ whole genome shotgun (WGS) entry which is preliminary data.</text>
</comment>